<dbReference type="CDD" id="cd01650">
    <property type="entry name" value="RT_nLTR_like"/>
    <property type="match status" value="1"/>
</dbReference>
<feature type="region of interest" description="Disordered" evidence="1">
    <location>
        <begin position="156"/>
        <end position="181"/>
    </location>
</feature>
<feature type="compositionally biased region" description="Basic and acidic residues" evidence="1">
    <location>
        <begin position="156"/>
        <end position="169"/>
    </location>
</feature>
<dbReference type="InterPro" id="IPR035979">
    <property type="entry name" value="RBD_domain_sf"/>
</dbReference>
<feature type="domain" description="Reverse transcriptase" evidence="2">
    <location>
        <begin position="719"/>
        <end position="828"/>
    </location>
</feature>
<name>A0AAV5MK38_9ROSI</name>
<dbReference type="InterPro" id="IPR000477">
    <property type="entry name" value="RT_dom"/>
</dbReference>
<dbReference type="GO" id="GO:0003676">
    <property type="term" value="F:nucleic acid binding"/>
    <property type="evidence" value="ECO:0007669"/>
    <property type="project" value="InterPro"/>
</dbReference>
<gene>
    <name evidence="3" type="ORF">SLEP1_g56570</name>
</gene>
<dbReference type="Gene3D" id="3.60.10.10">
    <property type="entry name" value="Endonuclease/exonuclease/phosphatase"/>
    <property type="match status" value="1"/>
</dbReference>
<accession>A0AAV5MK38</accession>
<feature type="region of interest" description="Disordered" evidence="1">
    <location>
        <begin position="1"/>
        <end position="39"/>
    </location>
</feature>
<dbReference type="InterPro" id="IPR012677">
    <property type="entry name" value="Nucleotide-bd_a/b_plait_sf"/>
</dbReference>
<dbReference type="InterPro" id="IPR036691">
    <property type="entry name" value="Endo/exonu/phosph_ase_sf"/>
</dbReference>
<dbReference type="Proteomes" id="UP001054252">
    <property type="component" value="Unassembled WGS sequence"/>
</dbReference>
<feature type="region of interest" description="Disordered" evidence="1">
    <location>
        <begin position="295"/>
        <end position="352"/>
    </location>
</feature>
<evidence type="ECO:0000313" key="3">
    <source>
        <dbReference type="EMBL" id="GKV49843.1"/>
    </source>
</evidence>
<dbReference type="Gene3D" id="3.30.70.330">
    <property type="match status" value="1"/>
</dbReference>
<dbReference type="AlphaFoldDB" id="A0AAV5MK38"/>
<dbReference type="SUPFAM" id="SSF56219">
    <property type="entry name" value="DNase I-like"/>
    <property type="match status" value="1"/>
</dbReference>
<dbReference type="PANTHER" id="PTHR31635:SF196">
    <property type="entry name" value="REVERSE TRANSCRIPTASE DOMAIN-CONTAINING PROTEIN-RELATED"/>
    <property type="match status" value="1"/>
</dbReference>
<dbReference type="SUPFAM" id="SSF56672">
    <property type="entry name" value="DNA/RNA polymerases"/>
    <property type="match status" value="1"/>
</dbReference>
<feature type="compositionally biased region" description="Basic and acidic residues" evidence="1">
    <location>
        <begin position="19"/>
        <end position="33"/>
    </location>
</feature>
<dbReference type="PROSITE" id="PS50878">
    <property type="entry name" value="RT_POL"/>
    <property type="match status" value="1"/>
</dbReference>
<dbReference type="Pfam" id="PF00078">
    <property type="entry name" value="RVT_1"/>
    <property type="match status" value="1"/>
</dbReference>
<dbReference type="EMBL" id="BPVZ01000322">
    <property type="protein sequence ID" value="GKV49843.1"/>
    <property type="molecule type" value="Genomic_DNA"/>
</dbReference>
<organism evidence="3 4">
    <name type="scientific">Rubroshorea leprosula</name>
    <dbReference type="NCBI Taxonomy" id="152421"/>
    <lineage>
        <taxon>Eukaryota</taxon>
        <taxon>Viridiplantae</taxon>
        <taxon>Streptophyta</taxon>
        <taxon>Embryophyta</taxon>
        <taxon>Tracheophyta</taxon>
        <taxon>Spermatophyta</taxon>
        <taxon>Magnoliopsida</taxon>
        <taxon>eudicotyledons</taxon>
        <taxon>Gunneridae</taxon>
        <taxon>Pentapetalae</taxon>
        <taxon>rosids</taxon>
        <taxon>malvids</taxon>
        <taxon>Malvales</taxon>
        <taxon>Dipterocarpaceae</taxon>
        <taxon>Rubroshorea</taxon>
    </lineage>
</organism>
<reference evidence="3 4" key="1">
    <citation type="journal article" date="2021" name="Commun. Biol.">
        <title>The genome of Shorea leprosula (Dipterocarpaceae) highlights the ecological relevance of drought in aseasonal tropical rainforests.</title>
        <authorList>
            <person name="Ng K.K.S."/>
            <person name="Kobayashi M.J."/>
            <person name="Fawcett J.A."/>
            <person name="Hatakeyama M."/>
            <person name="Paape T."/>
            <person name="Ng C.H."/>
            <person name="Ang C.C."/>
            <person name="Tnah L.H."/>
            <person name="Lee C.T."/>
            <person name="Nishiyama T."/>
            <person name="Sese J."/>
            <person name="O'Brien M.J."/>
            <person name="Copetti D."/>
            <person name="Mohd Noor M.I."/>
            <person name="Ong R.C."/>
            <person name="Putra M."/>
            <person name="Sireger I.Z."/>
            <person name="Indrioko S."/>
            <person name="Kosugi Y."/>
            <person name="Izuno A."/>
            <person name="Isagi Y."/>
            <person name="Lee S.L."/>
            <person name="Shimizu K.K."/>
        </authorList>
    </citation>
    <scope>NUCLEOTIDE SEQUENCE [LARGE SCALE GENOMIC DNA]</scope>
    <source>
        <strain evidence="3">214</strain>
    </source>
</reference>
<feature type="compositionally biased region" description="Basic and acidic residues" evidence="1">
    <location>
        <begin position="313"/>
        <end position="325"/>
    </location>
</feature>
<evidence type="ECO:0000259" key="2">
    <source>
        <dbReference type="PROSITE" id="PS50878"/>
    </source>
</evidence>
<keyword evidence="4" id="KW-1185">Reference proteome</keyword>
<evidence type="ECO:0000256" key="1">
    <source>
        <dbReference type="SAM" id="MobiDB-lite"/>
    </source>
</evidence>
<protein>
    <recommendedName>
        <fullName evidence="2">Reverse transcriptase domain-containing protein</fullName>
    </recommendedName>
</protein>
<dbReference type="InterPro" id="IPR043502">
    <property type="entry name" value="DNA/RNA_pol_sf"/>
</dbReference>
<sequence length="828" mass="94673">MRERPNHTNYHSLQRSNARGHERTVGQEHEGNRKPTYGYGKGVLEQATSFFITKFPEDVEMGDMWQAFVKCGRAIQIFIAQKRDRWGCRFGFARFLDVGNLNSLEAKLNQIKFGDQPLHANLARFAKGDHKMERQSRRRVPLKERGILSYAEALKGGKSETHGQAQRKEWQRKRQGTLDKSHMESWHGLEVKVEEEDMEWLRNSFVGFAKSPEIICNLQEKFLMEGYFSTKVTPMGSNMVLITCEDSEELKNLVETGRDWLAQWFTDTKPWNPELVAAERFTWLRCQGGDHGGSRFRKEEMGGVTGAGAGVASKEDNSEEDHGLDLLENGKSNAKDGNEEIDSNSLRKGKEGDRNETKLEVFDDKIAKSIWGDEHCAWVAKDARGRSGGIACVWNLDSFNMVRRIEGSGFIGMFGFWGKDAVPCSLINVYSSCDKQEKRIFWGELLDLIKANGGGNWCVGGDFNAVRDQEERSGRYIDAADMRGFNDFILGAGLEEIPMWRSFEIDGWGCYKLKEKLKMLKMELKAWNKEVFGGVDRNIDTAREEIKRLDEKEENGGLTSMEIGKRKENFHKLMEWSKAKDSMLFQKSRHRWLKEGDANTKYFHGCIVHRRKQNGITGLYSNGEWIEDVGEVKELARNYFKGKFEKEKWSRPTLEDLQFKKISEADNKFLISKFSTEEIEEAVWGCNGTKSPGPDGFNFNFIKKVWPVIKEDVYAFLAEFHENGKLVKGNNASFLVLIPKKDNPQSLGDYRPISLISSMYKIVSKILAIRLSKVLDLVISPNQTSFIGGRHIIDGIIITNEIIHEAKQSKKPMLVFKADFEKAYDSIN</sequence>
<dbReference type="PANTHER" id="PTHR31635">
    <property type="entry name" value="REVERSE TRANSCRIPTASE DOMAIN-CONTAINING PROTEIN-RELATED"/>
    <property type="match status" value="1"/>
</dbReference>
<dbReference type="SUPFAM" id="SSF54928">
    <property type="entry name" value="RNA-binding domain, RBD"/>
    <property type="match status" value="1"/>
</dbReference>
<evidence type="ECO:0000313" key="4">
    <source>
        <dbReference type="Proteomes" id="UP001054252"/>
    </source>
</evidence>
<feature type="compositionally biased region" description="Polar residues" evidence="1">
    <location>
        <begin position="7"/>
        <end position="17"/>
    </location>
</feature>
<proteinExistence type="predicted"/>
<comment type="caution">
    <text evidence="3">The sequence shown here is derived from an EMBL/GenBank/DDBJ whole genome shotgun (WGS) entry which is preliminary data.</text>
</comment>